<dbReference type="GO" id="GO:0102208">
    <property type="term" value="F:2-polyprenyl-6-hydroxyphenol methylase activity"/>
    <property type="evidence" value="ECO:0007669"/>
    <property type="project" value="UniProtKB-EC"/>
</dbReference>
<dbReference type="PANTHER" id="PTHR43464:SF19">
    <property type="entry name" value="UBIQUINONE BIOSYNTHESIS O-METHYLTRANSFERASE, MITOCHONDRIAL"/>
    <property type="match status" value="1"/>
</dbReference>
<keyword evidence="4 5" id="KW-0949">S-adenosyl-L-methionine</keyword>
<keyword evidence="1 5" id="KW-0489">Methyltransferase</keyword>
<feature type="binding site" evidence="5">
    <location>
        <position position="57"/>
    </location>
    <ligand>
        <name>S-adenosyl-L-methionine</name>
        <dbReference type="ChEBI" id="CHEBI:59789"/>
    </ligand>
</feature>
<reference evidence="6" key="1">
    <citation type="journal article" date="2014" name="Int. J. Syst. Evol. Microbiol.">
        <title>Complete genome sequence of Corynebacterium casei LMG S-19264T (=DSM 44701T), isolated from a smear-ripened cheese.</title>
        <authorList>
            <consortium name="US DOE Joint Genome Institute (JGI-PGF)"/>
            <person name="Walter F."/>
            <person name="Albersmeier A."/>
            <person name="Kalinowski J."/>
            <person name="Ruckert C."/>
        </authorList>
    </citation>
    <scope>NUCLEOTIDE SEQUENCE</scope>
    <source>
        <strain evidence="6">KCTC 32501</strain>
    </source>
</reference>
<comment type="pathway">
    <text evidence="5">Cofactor biosynthesis; ubiquinone biosynthesis.</text>
</comment>
<feature type="binding site" evidence="5">
    <location>
        <position position="78"/>
    </location>
    <ligand>
        <name>S-adenosyl-L-methionine</name>
        <dbReference type="ChEBI" id="CHEBI:59789"/>
    </ligand>
</feature>
<dbReference type="UniPathway" id="UPA00232"/>
<sequence length="237" mass="26090">MNANNVTTSEIDKFSQHAHQWWDEQGPLKTLHQVNPVRLAWIAQHCALHNQMIADIGCGAGILTESLAKAGAKLTGVDMAIASIDVAREHAAEQGLSIDYQVKTAEGLASERLGQYDIVTCMEMLEHVPSPAAVIESCAQLVRPDGCVFFSTLNRQPKSFLLGIVAAEYLLNWIPKGTHQYSSFIKPSELASTARQYGLEVVDIKGIVYRPWGGSEQPFAMSRDVGVNYMMAFRKKV</sequence>
<comment type="caution">
    <text evidence="6">The sequence shown here is derived from an EMBL/GenBank/DDBJ whole genome shotgun (WGS) entry which is preliminary data.</text>
</comment>
<dbReference type="CDD" id="cd02440">
    <property type="entry name" value="AdoMet_MTases"/>
    <property type="match status" value="1"/>
</dbReference>
<reference evidence="6" key="2">
    <citation type="submission" date="2020-09" db="EMBL/GenBank/DDBJ databases">
        <authorList>
            <person name="Sun Q."/>
            <person name="Kim S."/>
        </authorList>
    </citation>
    <scope>NUCLEOTIDE SEQUENCE</scope>
    <source>
        <strain evidence="6">KCTC 32501</strain>
    </source>
</reference>
<comment type="catalytic activity">
    <reaction evidence="5">
        <text>a 3-(all-trans-polyprenyl)benzene-1,2-diol + S-adenosyl-L-methionine = a 2-methoxy-6-(all-trans-polyprenyl)phenol + S-adenosyl-L-homocysteine + H(+)</text>
        <dbReference type="Rhea" id="RHEA:31411"/>
        <dbReference type="Rhea" id="RHEA-COMP:9550"/>
        <dbReference type="Rhea" id="RHEA-COMP:9551"/>
        <dbReference type="ChEBI" id="CHEBI:15378"/>
        <dbReference type="ChEBI" id="CHEBI:57856"/>
        <dbReference type="ChEBI" id="CHEBI:59789"/>
        <dbReference type="ChEBI" id="CHEBI:62729"/>
        <dbReference type="ChEBI" id="CHEBI:62731"/>
        <dbReference type="EC" id="2.1.1.222"/>
    </reaction>
</comment>
<dbReference type="EC" id="2.1.1.222" evidence="5"/>
<protein>
    <recommendedName>
        <fullName evidence="5">Ubiquinone biosynthesis O-methyltransferase</fullName>
    </recommendedName>
    <alternativeName>
        <fullName evidence="5">2-polyprenyl-6-hydroxyphenol methylase</fullName>
        <ecNumber evidence="5">2.1.1.222</ecNumber>
    </alternativeName>
    <alternativeName>
        <fullName evidence="5">3-demethylubiquinone 3-O-methyltransferase</fullName>
        <ecNumber evidence="5">2.1.1.64</ecNumber>
    </alternativeName>
</protein>
<evidence type="ECO:0000256" key="5">
    <source>
        <dbReference type="HAMAP-Rule" id="MF_00472"/>
    </source>
</evidence>
<keyword evidence="3 5" id="KW-0831">Ubiquinone biosynthesis</keyword>
<dbReference type="HAMAP" id="MF_00472">
    <property type="entry name" value="UbiG"/>
    <property type="match status" value="1"/>
</dbReference>
<dbReference type="Gene3D" id="3.40.50.150">
    <property type="entry name" value="Vaccinia Virus protein VP39"/>
    <property type="match status" value="1"/>
</dbReference>
<evidence type="ECO:0000313" key="7">
    <source>
        <dbReference type="Proteomes" id="UP000614287"/>
    </source>
</evidence>
<evidence type="ECO:0000256" key="4">
    <source>
        <dbReference type="ARBA" id="ARBA00022691"/>
    </source>
</evidence>
<comment type="function">
    <text evidence="5">O-methyltransferase that catalyzes the 2 O-methylation steps in the ubiquinone biosynthetic pathway.</text>
</comment>
<dbReference type="RefSeq" id="WP_189493140.1">
    <property type="nucleotide sequence ID" value="NZ_BMZG01000006.1"/>
</dbReference>
<dbReference type="GO" id="GO:0061542">
    <property type="term" value="F:3-demethylubiquinol 3-O-methyltransferase activity"/>
    <property type="evidence" value="ECO:0007669"/>
    <property type="project" value="UniProtKB-UniRule"/>
</dbReference>
<evidence type="ECO:0000256" key="3">
    <source>
        <dbReference type="ARBA" id="ARBA00022688"/>
    </source>
</evidence>
<dbReference type="GO" id="GO:0010420">
    <property type="term" value="F:polyprenyldihydroxybenzoate methyltransferase activity"/>
    <property type="evidence" value="ECO:0007669"/>
    <property type="project" value="InterPro"/>
</dbReference>
<dbReference type="PANTHER" id="PTHR43464">
    <property type="entry name" value="METHYLTRANSFERASE"/>
    <property type="match status" value="1"/>
</dbReference>
<keyword evidence="2 5" id="KW-0808">Transferase</keyword>
<gene>
    <name evidence="5 6" type="primary">ubiG</name>
    <name evidence="6" type="ORF">GCM10009007_13030</name>
</gene>
<dbReference type="NCBIfam" id="TIGR01983">
    <property type="entry name" value="UbiG"/>
    <property type="match status" value="1"/>
</dbReference>
<name>A0A8J3FZZ5_9BURK</name>
<keyword evidence="7" id="KW-1185">Reference proteome</keyword>
<keyword evidence="6" id="KW-0830">Ubiquinone</keyword>
<dbReference type="InterPro" id="IPR029063">
    <property type="entry name" value="SAM-dependent_MTases_sf"/>
</dbReference>
<evidence type="ECO:0000256" key="2">
    <source>
        <dbReference type="ARBA" id="ARBA00022679"/>
    </source>
</evidence>
<dbReference type="Pfam" id="PF13489">
    <property type="entry name" value="Methyltransf_23"/>
    <property type="match status" value="1"/>
</dbReference>
<comment type="catalytic activity">
    <reaction evidence="5">
        <text>a 3-demethylubiquinol + S-adenosyl-L-methionine = a ubiquinol + S-adenosyl-L-homocysteine + H(+)</text>
        <dbReference type="Rhea" id="RHEA:44380"/>
        <dbReference type="Rhea" id="RHEA-COMP:9566"/>
        <dbReference type="Rhea" id="RHEA-COMP:10914"/>
        <dbReference type="ChEBI" id="CHEBI:15378"/>
        <dbReference type="ChEBI" id="CHEBI:17976"/>
        <dbReference type="ChEBI" id="CHEBI:57856"/>
        <dbReference type="ChEBI" id="CHEBI:59789"/>
        <dbReference type="ChEBI" id="CHEBI:84422"/>
        <dbReference type="EC" id="2.1.1.64"/>
    </reaction>
</comment>
<evidence type="ECO:0000313" key="6">
    <source>
        <dbReference type="EMBL" id="GHA73452.1"/>
    </source>
</evidence>
<feature type="binding site" evidence="5">
    <location>
        <position position="38"/>
    </location>
    <ligand>
        <name>S-adenosyl-L-methionine</name>
        <dbReference type="ChEBI" id="CHEBI:59789"/>
    </ligand>
</feature>
<evidence type="ECO:0000256" key="1">
    <source>
        <dbReference type="ARBA" id="ARBA00022603"/>
    </source>
</evidence>
<organism evidence="6 7">
    <name type="scientific">Formosimonas limnophila</name>
    <dbReference type="NCBI Taxonomy" id="1384487"/>
    <lineage>
        <taxon>Bacteria</taxon>
        <taxon>Pseudomonadati</taxon>
        <taxon>Pseudomonadota</taxon>
        <taxon>Betaproteobacteria</taxon>
        <taxon>Burkholderiales</taxon>
        <taxon>Burkholderiaceae</taxon>
        <taxon>Formosimonas</taxon>
    </lineage>
</organism>
<accession>A0A8J3FZZ5</accession>
<proteinExistence type="inferred from homology"/>
<dbReference type="InterPro" id="IPR010233">
    <property type="entry name" value="UbiG_MeTrfase"/>
</dbReference>
<dbReference type="EMBL" id="BMZG01000006">
    <property type="protein sequence ID" value="GHA73452.1"/>
    <property type="molecule type" value="Genomic_DNA"/>
</dbReference>
<dbReference type="EC" id="2.1.1.64" evidence="5"/>
<dbReference type="SUPFAM" id="SSF53335">
    <property type="entry name" value="S-adenosyl-L-methionine-dependent methyltransferases"/>
    <property type="match status" value="1"/>
</dbReference>
<feature type="binding site" evidence="5">
    <location>
        <position position="122"/>
    </location>
    <ligand>
        <name>S-adenosyl-L-methionine</name>
        <dbReference type="ChEBI" id="CHEBI:59789"/>
    </ligand>
</feature>
<dbReference type="AlphaFoldDB" id="A0A8J3FZZ5"/>
<dbReference type="GO" id="GO:0032259">
    <property type="term" value="P:methylation"/>
    <property type="evidence" value="ECO:0007669"/>
    <property type="project" value="UniProtKB-KW"/>
</dbReference>
<dbReference type="Proteomes" id="UP000614287">
    <property type="component" value="Unassembled WGS sequence"/>
</dbReference>
<comment type="similarity">
    <text evidence="5">Belongs to the methyltransferase superfamily. UbiG/COQ3 family.</text>
</comment>